<sequence>MRFDVDPLMMQYQAVNCEPHRKSLDALATDLLCFYKRETGQCPKHVLFLVNGDSVAGFFVPVPARYARAFKVVQAEMQKVSSVVQYKAVEHDVFFAGLTSNAVLQLRLGQDYSDDGRLRESFDEHVFVGRDFERESSMDCCPSDDGLEEIKESGSLNDPMFGIDEHYLSSHTPSMMQEEAALSPIRIDLPPRFDDIDEFSPTQLLSPYD</sequence>
<dbReference type="EMBL" id="MW182742">
    <property type="protein sequence ID" value="QTE03340.1"/>
    <property type="molecule type" value="Genomic_DNA"/>
</dbReference>
<name>A0A8A4XCI7_9VIRU</name>
<organism evidence="1">
    <name type="scientific">Cygnus columbianus CRESS-DNA-virus sp</name>
    <dbReference type="NCBI Taxonomy" id="2815027"/>
    <lineage>
        <taxon>Viruses</taxon>
        <taxon>Monodnaviria</taxon>
        <taxon>Shotokuvirae</taxon>
        <taxon>Cressdnaviricota</taxon>
    </lineage>
</organism>
<reference evidence="1" key="1">
    <citation type="submission" date="2020-10" db="EMBL/GenBank/DDBJ databases">
        <title>CRESS DNA virus dark matter in the feces of wild birds.</title>
        <authorList>
            <person name="Yang S."/>
            <person name="Zhang W."/>
        </authorList>
    </citation>
    <scope>NUCLEOTIDE SEQUENCE</scope>
    <source>
        <strain evidence="1">Swn66cir16</strain>
    </source>
</reference>
<accession>A0A8A4XCI7</accession>
<protein>
    <submittedName>
        <fullName evidence="1">Uncharacterized protein</fullName>
    </submittedName>
</protein>
<proteinExistence type="predicted"/>
<evidence type="ECO:0000313" key="1">
    <source>
        <dbReference type="EMBL" id="QTE03340.1"/>
    </source>
</evidence>